<organism evidence="7 8">
    <name type="scientific">Ferrimonas sediminum</name>
    <dbReference type="NCBI Taxonomy" id="718193"/>
    <lineage>
        <taxon>Bacteria</taxon>
        <taxon>Pseudomonadati</taxon>
        <taxon>Pseudomonadota</taxon>
        <taxon>Gammaproteobacteria</taxon>
        <taxon>Alteromonadales</taxon>
        <taxon>Ferrimonadaceae</taxon>
        <taxon>Ferrimonas</taxon>
    </lineage>
</organism>
<feature type="transmembrane region" description="Helical" evidence="5">
    <location>
        <begin position="21"/>
        <end position="45"/>
    </location>
</feature>
<dbReference type="GO" id="GO:0016020">
    <property type="term" value="C:membrane"/>
    <property type="evidence" value="ECO:0007669"/>
    <property type="project" value="UniProtKB-SubCell"/>
</dbReference>
<comment type="subcellular location">
    <subcellularLocation>
        <location evidence="1">Membrane</location>
        <topology evidence="1">Multi-pass membrane protein</topology>
    </subcellularLocation>
</comment>
<dbReference type="InterPro" id="IPR013525">
    <property type="entry name" value="ABC2_TM"/>
</dbReference>
<keyword evidence="3 5" id="KW-1133">Transmembrane helix</keyword>
<dbReference type="OrthoDB" id="5486437at2"/>
<evidence type="ECO:0000256" key="5">
    <source>
        <dbReference type="SAM" id="Phobius"/>
    </source>
</evidence>
<name>A0A1G8U8J2_9GAMM</name>
<dbReference type="PANTHER" id="PTHR43471">
    <property type="entry name" value="ABC TRANSPORTER PERMEASE"/>
    <property type="match status" value="1"/>
</dbReference>
<evidence type="ECO:0000256" key="1">
    <source>
        <dbReference type="ARBA" id="ARBA00004141"/>
    </source>
</evidence>
<evidence type="ECO:0000313" key="8">
    <source>
        <dbReference type="Proteomes" id="UP000199527"/>
    </source>
</evidence>
<evidence type="ECO:0000313" key="7">
    <source>
        <dbReference type="EMBL" id="SDJ50057.1"/>
    </source>
</evidence>
<feature type="domain" description="ABC-2 type transporter transmembrane" evidence="6">
    <location>
        <begin position="29"/>
        <end position="363"/>
    </location>
</feature>
<dbReference type="EMBL" id="FNEM01000009">
    <property type="protein sequence ID" value="SDJ50057.1"/>
    <property type="molecule type" value="Genomic_DNA"/>
</dbReference>
<feature type="transmembrane region" description="Helical" evidence="5">
    <location>
        <begin position="262"/>
        <end position="282"/>
    </location>
</feature>
<keyword evidence="8" id="KW-1185">Reference proteome</keyword>
<protein>
    <submittedName>
        <fullName evidence="7">Sodium transport system permease protein</fullName>
    </submittedName>
</protein>
<evidence type="ECO:0000256" key="2">
    <source>
        <dbReference type="ARBA" id="ARBA00022692"/>
    </source>
</evidence>
<evidence type="ECO:0000259" key="6">
    <source>
        <dbReference type="Pfam" id="PF12698"/>
    </source>
</evidence>
<evidence type="ECO:0000256" key="4">
    <source>
        <dbReference type="ARBA" id="ARBA00023136"/>
    </source>
</evidence>
<accession>A0A1G8U8J2</accession>
<feature type="transmembrane region" description="Helical" evidence="5">
    <location>
        <begin position="345"/>
        <end position="364"/>
    </location>
</feature>
<feature type="transmembrane region" description="Helical" evidence="5">
    <location>
        <begin position="166"/>
        <end position="190"/>
    </location>
</feature>
<dbReference type="RefSeq" id="WP_090365395.1">
    <property type="nucleotide sequence ID" value="NZ_FNEM01000009.1"/>
</dbReference>
<proteinExistence type="predicted"/>
<dbReference type="AlphaFoldDB" id="A0A1G8U8J2"/>
<dbReference type="PANTHER" id="PTHR43471:SF3">
    <property type="entry name" value="ABC TRANSPORTER PERMEASE PROTEIN NATB"/>
    <property type="match status" value="1"/>
</dbReference>
<dbReference type="GO" id="GO:0140359">
    <property type="term" value="F:ABC-type transporter activity"/>
    <property type="evidence" value="ECO:0007669"/>
    <property type="project" value="InterPro"/>
</dbReference>
<dbReference type="Proteomes" id="UP000199527">
    <property type="component" value="Unassembled WGS sequence"/>
</dbReference>
<feature type="transmembrane region" description="Helical" evidence="5">
    <location>
        <begin position="294"/>
        <end position="312"/>
    </location>
</feature>
<reference evidence="8" key="1">
    <citation type="submission" date="2016-10" db="EMBL/GenBank/DDBJ databases">
        <authorList>
            <person name="Varghese N."/>
            <person name="Submissions S."/>
        </authorList>
    </citation>
    <scope>NUCLEOTIDE SEQUENCE [LARGE SCALE GENOMIC DNA]</scope>
    <source>
        <strain evidence="8">DSM 23317</strain>
    </source>
</reference>
<feature type="transmembrane region" description="Helical" evidence="5">
    <location>
        <begin position="222"/>
        <end position="242"/>
    </location>
</feature>
<dbReference type="Pfam" id="PF12698">
    <property type="entry name" value="ABC2_membrane_3"/>
    <property type="match status" value="1"/>
</dbReference>
<keyword evidence="2 5" id="KW-0812">Transmembrane</keyword>
<sequence length="376" mass="40849">MMRRIWILLVKELTDAIRDRRSIMAAMSYSLSTPLIFAAIFMSVIHDVSEKPQVVISIEGASHAPDLVRFLASAGIVDGDDAIDLTLTIPSAYPEQMTKGVPAQVWLTADSSNKDLQQPLSQIRRVIDAYSAEMAAIRLIARGINPKVIQPLQLRLKDQSTNQSKAGIILGGLLLAIMLSLFFSGMNVAIDTSAGERERNSLALLLCQPIATAEIVAAKAGAVALFSIGGLLLTLVISVLAFSQVPWQELGFSLNFDPASALIIVVVCLPIGLFAATLQLYVSFFAKSFKEAQTYLTIILMLPTAMIMAPVFDLFTDVLKWLPISGQQLAFTEMLKGEPLPLSQLAWATLSTLTLSALLFWANVRALKSEKVVFAL</sequence>
<evidence type="ECO:0000256" key="3">
    <source>
        <dbReference type="ARBA" id="ARBA00022989"/>
    </source>
</evidence>
<gene>
    <name evidence="7" type="ORF">SAMN04488540_1098</name>
</gene>
<keyword evidence="4 5" id="KW-0472">Membrane</keyword>